<dbReference type="PANTHER" id="PTHR43479:SF11">
    <property type="entry name" value="ACREF_ENVCD OPERON REPRESSOR-RELATED"/>
    <property type="match status" value="1"/>
</dbReference>
<sequence length="201" mass="23829">MPKLSEDKKIERKKKILTAALNEFSEKGYSATSVDDIINNANISKGLIYTYFKSKEEIFLQLAEYWEEMTDQRTVLNFEFPKGFTLTEKLITVWDGIVDTWTLENLQFARIQFEFWFESSKIPQLKEIMKKKSNTSFQIIEKIIVEHSPSIDRNLLQAFVRLWWSQVDGLVIYYVSHSKLPDPKEMENIRRLIKKMCEILE</sequence>
<evidence type="ECO:0000256" key="1">
    <source>
        <dbReference type="ARBA" id="ARBA00022491"/>
    </source>
</evidence>
<evidence type="ECO:0000256" key="2">
    <source>
        <dbReference type="ARBA" id="ARBA00023015"/>
    </source>
</evidence>
<dbReference type="PANTHER" id="PTHR43479">
    <property type="entry name" value="ACREF/ENVCD OPERON REPRESSOR-RELATED"/>
    <property type="match status" value="1"/>
</dbReference>
<keyword evidence="8" id="KW-1185">Reference proteome</keyword>
<dbReference type="FunFam" id="1.10.10.60:FF:000141">
    <property type="entry name" value="TetR family transcriptional regulator"/>
    <property type="match status" value="1"/>
</dbReference>
<dbReference type="Pfam" id="PF00440">
    <property type="entry name" value="TetR_N"/>
    <property type="match status" value="1"/>
</dbReference>
<dbReference type="Proteomes" id="UP000308744">
    <property type="component" value="Unassembled WGS sequence"/>
</dbReference>
<protein>
    <submittedName>
        <fullName evidence="7">TetR/AcrR family transcriptional regulator</fullName>
    </submittedName>
</protein>
<dbReference type="SUPFAM" id="SSF46689">
    <property type="entry name" value="Homeodomain-like"/>
    <property type="match status" value="1"/>
</dbReference>
<dbReference type="InterPro" id="IPR001647">
    <property type="entry name" value="HTH_TetR"/>
</dbReference>
<dbReference type="AlphaFoldDB" id="A0A4U2ZDS1"/>
<dbReference type="InterPro" id="IPR050624">
    <property type="entry name" value="HTH-type_Tx_Regulator"/>
</dbReference>
<evidence type="ECO:0000313" key="7">
    <source>
        <dbReference type="EMBL" id="TKI71932.1"/>
    </source>
</evidence>
<dbReference type="PRINTS" id="PR00455">
    <property type="entry name" value="HTHTETR"/>
</dbReference>
<feature type="domain" description="HTH tetR-type" evidence="6">
    <location>
        <begin position="10"/>
        <end position="70"/>
    </location>
</feature>
<gene>
    <name evidence="7" type="ORF">FC756_03840</name>
</gene>
<evidence type="ECO:0000256" key="5">
    <source>
        <dbReference type="PROSITE-ProRule" id="PRU00335"/>
    </source>
</evidence>
<keyword evidence="3 5" id="KW-0238">DNA-binding</keyword>
<keyword evidence="1" id="KW-0678">Repressor</keyword>
<dbReference type="GO" id="GO:0003677">
    <property type="term" value="F:DNA binding"/>
    <property type="evidence" value="ECO:0007669"/>
    <property type="project" value="UniProtKB-UniRule"/>
</dbReference>
<evidence type="ECO:0000256" key="3">
    <source>
        <dbReference type="ARBA" id="ARBA00023125"/>
    </source>
</evidence>
<keyword evidence="4" id="KW-0804">Transcription</keyword>
<dbReference type="RefSeq" id="WP_107894778.1">
    <property type="nucleotide sequence ID" value="NZ_PYWM01000005.1"/>
</dbReference>
<dbReference type="PROSITE" id="PS01081">
    <property type="entry name" value="HTH_TETR_1"/>
    <property type="match status" value="1"/>
</dbReference>
<feature type="DNA-binding region" description="H-T-H motif" evidence="5">
    <location>
        <begin position="33"/>
        <end position="52"/>
    </location>
</feature>
<proteinExistence type="predicted"/>
<name>A0A4U2ZDS1_9BACI</name>
<accession>A0A4U2ZDS1</accession>
<dbReference type="InterPro" id="IPR009057">
    <property type="entry name" value="Homeodomain-like_sf"/>
</dbReference>
<evidence type="ECO:0000313" key="8">
    <source>
        <dbReference type="Proteomes" id="UP000308744"/>
    </source>
</evidence>
<comment type="caution">
    <text evidence="7">The sequence shown here is derived from an EMBL/GenBank/DDBJ whole genome shotgun (WGS) entry which is preliminary data.</text>
</comment>
<keyword evidence="2" id="KW-0805">Transcription regulation</keyword>
<evidence type="ECO:0000256" key="4">
    <source>
        <dbReference type="ARBA" id="ARBA00023163"/>
    </source>
</evidence>
<dbReference type="PROSITE" id="PS50977">
    <property type="entry name" value="HTH_TETR_2"/>
    <property type="match status" value="1"/>
</dbReference>
<dbReference type="Gene3D" id="1.10.357.10">
    <property type="entry name" value="Tetracycline Repressor, domain 2"/>
    <property type="match status" value="1"/>
</dbReference>
<evidence type="ECO:0000259" key="6">
    <source>
        <dbReference type="PROSITE" id="PS50977"/>
    </source>
</evidence>
<organism evidence="7 8">
    <name type="scientific">Lysinibacillus mangiferihumi</name>
    <dbReference type="NCBI Taxonomy" id="1130819"/>
    <lineage>
        <taxon>Bacteria</taxon>
        <taxon>Bacillati</taxon>
        <taxon>Bacillota</taxon>
        <taxon>Bacilli</taxon>
        <taxon>Bacillales</taxon>
        <taxon>Bacillaceae</taxon>
        <taxon>Lysinibacillus</taxon>
    </lineage>
</organism>
<dbReference type="EMBL" id="SZPU01000012">
    <property type="protein sequence ID" value="TKI71932.1"/>
    <property type="molecule type" value="Genomic_DNA"/>
</dbReference>
<dbReference type="GO" id="GO:0045892">
    <property type="term" value="P:negative regulation of DNA-templated transcription"/>
    <property type="evidence" value="ECO:0007669"/>
    <property type="project" value="UniProtKB-ARBA"/>
</dbReference>
<dbReference type="Gene3D" id="1.10.10.60">
    <property type="entry name" value="Homeodomain-like"/>
    <property type="match status" value="1"/>
</dbReference>
<reference evidence="7 8" key="1">
    <citation type="submission" date="2019-04" db="EMBL/GenBank/DDBJ databases">
        <title>Lysinibacillus genome sequencing.</title>
        <authorList>
            <person name="Dunlap C."/>
        </authorList>
    </citation>
    <scope>NUCLEOTIDE SEQUENCE [LARGE SCALE GENOMIC DNA]</scope>
    <source>
        <strain evidence="7 8">CCTCC AB 2010389</strain>
    </source>
</reference>
<dbReference type="InterPro" id="IPR023772">
    <property type="entry name" value="DNA-bd_HTH_TetR-type_CS"/>
</dbReference>